<dbReference type="EMBL" id="JARK01001423">
    <property type="protein sequence ID" value="EYC04596.1"/>
    <property type="molecule type" value="Genomic_DNA"/>
</dbReference>
<keyword evidence="3" id="KW-1185">Reference proteome</keyword>
<feature type="chain" id="PRO_5001488210" evidence="1">
    <location>
        <begin position="21"/>
        <end position="75"/>
    </location>
</feature>
<sequence>MKWFVIALCIALFCVGLIESAPTTSSSEVVMKFRKRLKRAFEEASKVVEKDSKKDSLYRDWIFQFAKPPNPKEDK</sequence>
<keyword evidence="1" id="KW-0732">Signal</keyword>
<dbReference type="Proteomes" id="UP000024635">
    <property type="component" value="Unassembled WGS sequence"/>
</dbReference>
<protein>
    <submittedName>
        <fullName evidence="2">Uncharacterized protein</fullName>
    </submittedName>
</protein>
<accession>A0A016TPG8</accession>
<evidence type="ECO:0000256" key="1">
    <source>
        <dbReference type="SAM" id="SignalP"/>
    </source>
</evidence>
<organism evidence="2 3">
    <name type="scientific">Ancylostoma ceylanicum</name>
    <dbReference type="NCBI Taxonomy" id="53326"/>
    <lineage>
        <taxon>Eukaryota</taxon>
        <taxon>Metazoa</taxon>
        <taxon>Ecdysozoa</taxon>
        <taxon>Nematoda</taxon>
        <taxon>Chromadorea</taxon>
        <taxon>Rhabditida</taxon>
        <taxon>Rhabditina</taxon>
        <taxon>Rhabditomorpha</taxon>
        <taxon>Strongyloidea</taxon>
        <taxon>Ancylostomatidae</taxon>
        <taxon>Ancylostomatinae</taxon>
        <taxon>Ancylostoma</taxon>
    </lineage>
</organism>
<evidence type="ECO:0000313" key="2">
    <source>
        <dbReference type="EMBL" id="EYC04596.1"/>
    </source>
</evidence>
<name>A0A016TPG8_9BILA</name>
<dbReference type="OrthoDB" id="5899573at2759"/>
<dbReference type="AlphaFoldDB" id="A0A016TPG8"/>
<feature type="signal peptide" evidence="1">
    <location>
        <begin position="1"/>
        <end position="20"/>
    </location>
</feature>
<proteinExistence type="predicted"/>
<comment type="caution">
    <text evidence="2">The sequence shown here is derived from an EMBL/GenBank/DDBJ whole genome shotgun (WGS) entry which is preliminary data.</text>
</comment>
<reference evidence="3" key="1">
    <citation type="journal article" date="2015" name="Nat. Genet.">
        <title>The genome and transcriptome of the zoonotic hookworm Ancylostoma ceylanicum identify infection-specific gene families.</title>
        <authorList>
            <person name="Schwarz E.M."/>
            <person name="Hu Y."/>
            <person name="Antoshechkin I."/>
            <person name="Miller M.M."/>
            <person name="Sternberg P.W."/>
            <person name="Aroian R.V."/>
        </authorList>
    </citation>
    <scope>NUCLEOTIDE SEQUENCE</scope>
    <source>
        <strain evidence="3">HY135</strain>
    </source>
</reference>
<evidence type="ECO:0000313" key="3">
    <source>
        <dbReference type="Proteomes" id="UP000024635"/>
    </source>
</evidence>
<gene>
    <name evidence="2" type="primary">Acey_s0087.g2103</name>
    <name evidence="2" type="ORF">Y032_0087g2103</name>
</gene>